<dbReference type="PANTHER" id="PTHR19303">
    <property type="entry name" value="TRANSPOSON"/>
    <property type="match status" value="1"/>
</dbReference>
<dbReference type="Pfam" id="PF03184">
    <property type="entry name" value="DDE_1"/>
    <property type="match status" value="1"/>
</dbReference>
<dbReference type="InterPro" id="IPR006600">
    <property type="entry name" value="HTH_CenpB_DNA-bd_dom"/>
</dbReference>
<feature type="domain" description="HTH CENPB-type" evidence="2">
    <location>
        <begin position="62"/>
        <end position="132"/>
    </location>
</feature>
<reference evidence="3" key="2">
    <citation type="submission" date="2025-09" db="UniProtKB">
        <authorList>
            <consortium name="Ensembl"/>
        </authorList>
    </citation>
    <scope>IDENTIFICATION</scope>
</reference>
<sequence>MASARKTLSVVEKVEILDSLKSKSLTRADVMKKYGIGLSTFSKIVKDDETLRIEVLNNSKINRKHSRDSIHKDVNEATTAWFHQARASNAVVTDCIMKEKAASFAVSLGVEFEPSNGWLMCWKQVNNVLIKKFHGEKAATDGAAAGNWIKNVLPDLLANYAERDIYNADETGLFIRPCMPHGSLTSADRLTVLLLCHLDGSEKRGFIVGKSAKPRCFNNVHNLPFLYFVNSNAWMMSAIWSQILTKLNCQLRASGRNIILFADNTACHRLPPDVTLMNIKLQFMLPNTTSLIQPLDQGMIRTMKAYHRREIVWLQVYAIDSVPQKPASEVSKTITVLKVMHMLKWALFMVRPQTIANCFKNAGLVKRSENEECDSEHNNDEDDVAEALHVQGITQQEFRSFVDIDERGRLQAIQALDTLMAYFDHSDNTDARKLLTYQRVCHREEHAQDKYA</sequence>
<dbReference type="GO" id="GO:0003677">
    <property type="term" value="F:DNA binding"/>
    <property type="evidence" value="ECO:0007669"/>
    <property type="project" value="UniProtKB-KW"/>
</dbReference>
<dbReference type="GeneTree" id="ENSGT00940000163615"/>
<dbReference type="PROSITE" id="PS51253">
    <property type="entry name" value="HTH_CENPB"/>
    <property type="match status" value="1"/>
</dbReference>
<dbReference type="PANTHER" id="PTHR19303:SF73">
    <property type="entry name" value="PROTEIN PDC2"/>
    <property type="match status" value="1"/>
</dbReference>
<dbReference type="OMA" id="QIDLCRE"/>
<keyword evidence="4" id="KW-1185">Reference proteome</keyword>
<name>A0A8C4QQG1_EPTBU</name>
<dbReference type="AlphaFoldDB" id="A0A8C4QQG1"/>
<evidence type="ECO:0000256" key="1">
    <source>
        <dbReference type="ARBA" id="ARBA00023125"/>
    </source>
</evidence>
<reference evidence="3" key="1">
    <citation type="submission" date="2025-08" db="UniProtKB">
        <authorList>
            <consortium name="Ensembl"/>
        </authorList>
    </citation>
    <scope>IDENTIFICATION</scope>
</reference>
<dbReference type="InterPro" id="IPR009057">
    <property type="entry name" value="Homeodomain-like_sf"/>
</dbReference>
<protein>
    <recommendedName>
        <fullName evidence="2">HTH CENPB-type domain-containing protein</fullName>
    </recommendedName>
</protein>
<dbReference type="Gene3D" id="1.10.10.60">
    <property type="entry name" value="Homeodomain-like"/>
    <property type="match status" value="2"/>
</dbReference>
<dbReference type="Ensembl" id="ENSEBUT00000018836.1">
    <property type="protein sequence ID" value="ENSEBUP00000018260.1"/>
    <property type="gene ID" value="ENSEBUG00000011400.1"/>
</dbReference>
<dbReference type="SUPFAM" id="SSF46689">
    <property type="entry name" value="Homeodomain-like"/>
    <property type="match status" value="2"/>
</dbReference>
<dbReference type="SMART" id="SM00674">
    <property type="entry name" value="CENPB"/>
    <property type="match status" value="1"/>
</dbReference>
<evidence type="ECO:0000313" key="4">
    <source>
        <dbReference type="Proteomes" id="UP000694388"/>
    </source>
</evidence>
<dbReference type="InterPro" id="IPR004875">
    <property type="entry name" value="DDE_SF_endonuclease_dom"/>
</dbReference>
<evidence type="ECO:0000313" key="3">
    <source>
        <dbReference type="Ensembl" id="ENSEBUP00000018260.1"/>
    </source>
</evidence>
<dbReference type="InterPro" id="IPR050863">
    <property type="entry name" value="CenT-Element_Derived"/>
</dbReference>
<accession>A0A8C4QQG1</accession>
<dbReference type="Proteomes" id="UP000694388">
    <property type="component" value="Unplaced"/>
</dbReference>
<proteinExistence type="predicted"/>
<organism evidence="3 4">
    <name type="scientific">Eptatretus burgeri</name>
    <name type="common">Inshore hagfish</name>
    <dbReference type="NCBI Taxonomy" id="7764"/>
    <lineage>
        <taxon>Eukaryota</taxon>
        <taxon>Metazoa</taxon>
        <taxon>Chordata</taxon>
        <taxon>Craniata</taxon>
        <taxon>Vertebrata</taxon>
        <taxon>Cyclostomata</taxon>
        <taxon>Myxini</taxon>
        <taxon>Myxiniformes</taxon>
        <taxon>Myxinidae</taxon>
        <taxon>Eptatretinae</taxon>
        <taxon>Eptatretus</taxon>
    </lineage>
</organism>
<keyword evidence="1" id="KW-0238">DNA-binding</keyword>
<evidence type="ECO:0000259" key="2">
    <source>
        <dbReference type="PROSITE" id="PS51253"/>
    </source>
</evidence>
<dbReference type="GO" id="GO:0005634">
    <property type="term" value="C:nucleus"/>
    <property type="evidence" value="ECO:0007669"/>
    <property type="project" value="TreeGrafter"/>
</dbReference>
<dbReference type="Pfam" id="PF03221">
    <property type="entry name" value="HTH_Tnp_Tc5"/>
    <property type="match status" value="1"/>
</dbReference>